<dbReference type="GO" id="GO:0006351">
    <property type="term" value="P:DNA-templated transcription"/>
    <property type="evidence" value="ECO:0007669"/>
    <property type="project" value="InterPro"/>
</dbReference>
<accession>A0A8H5SWR1</accession>
<dbReference type="GO" id="GO:0009410">
    <property type="term" value="P:response to xenobiotic stimulus"/>
    <property type="evidence" value="ECO:0007669"/>
    <property type="project" value="TreeGrafter"/>
</dbReference>
<keyword evidence="6" id="KW-0539">Nucleus</keyword>
<dbReference type="CDD" id="cd12148">
    <property type="entry name" value="fungal_TF_MHR"/>
    <property type="match status" value="1"/>
</dbReference>
<evidence type="ECO:0000256" key="4">
    <source>
        <dbReference type="ARBA" id="ARBA00023125"/>
    </source>
</evidence>
<evidence type="ECO:0000259" key="7">
    <source>
        <dbReference type="Pfam" id="PF04082"/>
    </source>
</evidence>
<organism evidence="8 9">
    <name type="scientific">Fusarium heterosporum</name>
    <dbReference type="NCBI Taxonomy" id="42747"/>
    <lineage>
        <taxon>Eukaryota</taxon>
        <taxon>Fungi</taxon>
        <taxon>Dikarya</taxon>
        <taxon>Ascomycota</taxon>
        <taxon>Pezizomycotina</taxon>
        <taxon>Sordariomycetes</taxon>
        <taxon>Hypocreomycetidae</taxon>
        <taxon>Hypocreales</taxon>
        <taxon>Nectriaceae</taxon>
        <taxon>Fusarium</taxon>
        <taxon>Fusarium heterosporum species complex</taxon>
    </lineage>
</organism>
<evidence type="ECO:0000256" key="3">
    <source>
        <dbReference type="ARBA" id="ARBA00023015"/>
    </source>
</evidence>
<name>A0A8H5SWR1_FUSHE</name>
<evidence type="ECO:0000256" key="2">
    <source>
        <dbReference type="ARBA" id="ARBA00022833"/>
    </source>
</evidence>
<dbReference type="InterPro" id="IPR052478">
    <property type="entry name" value="Metabolite_Synth_Reg"/>
</dbReference>
<evidence type="ECO:0000256" key="6">
    <source>
        <dbReference type="ARBA" id="ARBA00023242"/>
    </source>
</evidence>
<protein>
    <submittedName>
        <fullName evidence="8">Rdr1</fullName>
    </submittedName>
</protein>
<keyword evidence="5" id="KW-0804">Transcription</keyword>
<keyword evidence="1" id="KW-0479">Metal-binding</keyword>
<dbReference type="GO" id="GO:0003700">
    <property type="term" value="F:DNA-binding transcription factor activity"/>
    <property type="evidence" value="ECO:0007669"/>
    <property type="project" value="TreeGrafter"/>
</dbReference>
<evidence type="ECO:0000313" key="8">
    <source>
        <dbReference type="EMBL" id="KAF5658993.1"/>
    </source>
</evidence>
<evidence type="ECO:0000256" key="1">
    <source>
        <dbReference type="ARBA" id="ARBA00022723"/>
    </source>
</evidence>
<dbReference type="GO" id="GO:0003677">
    <property type="term" value="F:DNA binding"/>
    <property type="evidence" value="ECO:0007669"/>
    <property type="project" value="UniProtKB-KW"/>
</dbReference>
<dbReference type="Proteomes" id="UP000567885">
    <property type="component" value="Unassembled WGS sequence"/>
</dbReference>
<dbReference type="Pfam" id="PF04082">
    <property type="entry name" value="Fungal_trans"/>
    <property type="match status" value="1"/>
</dbReference>
<sequence>MEGLNVIYFEKVDQIYGFIDRDSISRLIQERWTGLAYDQSQDAVLYGIAALACLFSQVEPLPVESDLIESARVILEQKMSDNPTSTSIIGWLLRVVYLRTAGTSSTAWMASSILMHMLEAAGLHCEPSHESVLPVTEEKVDSELRRRLFAVAEHLNIWISFDMGRSRTVLWNSTLEIPAPREGDYTAELMQLLPYSTDLDPNKTQDVSELESSLSAVLNRVHSVPPSTLAQCNLALCLCRRLQSLNTSFSEKILDQILSITLKGIEAAQAILEARSPWHHMANVPFQIICVLLAIDTTESLAQLENAMQCLSNVAAVYNTNATKEALNTASLLILMKQRRKQKCASKLNDVLKKYPILPPSEVQDEAPLQEMDDMRWLNNLTGDLSTFDYSELDRFLFPTLF</sequence>
<dbReference type="OrthoDB" id="9986881at2759"/>
<keyword evidence="3" id="KW-0805">Transcription regulation</keyword>
<gene>
    <name evidence="8" type="ORF">FHETE_9621</name>
</gene>
<dbReference type="EMBL" id="JAAGWQ010000225">
    <property type="protein sequence ID" value="KAF5658993.1"/>
    <property type="molecule type" value="Genomic_DNA"/>
</dbReference>
<comment type="caution">
    <text evidence="8">The sequence shown here is derived from an EMBL/GenBank/DDBJ whole genome shotgun (WGS) entry which is preliminary data.</text>
</comment>
<evidence type="ECO:0000313" key="9">
    <source>
        <dbReference type="Proteomes" id="UP000567885"/>
    </source>
</evidence>
<proteinExistence type="predicted"/>
<evidence type="ECO:0000256" key="5">
    <source>
        <dbReference type="ARBA" id="ARBA00023163"/>
    </source>
</evidence>
<dbReference type="InterPro" id="IPR007219">
    <property type="entry name" value="XnlR_reg_dom"/>
</dbReference>
<dbReference type="PANTHER" id="PTHR31779:SF5">
    <property type="entry name" value="ZN(II)2CYS6 TRANSCRIPTION FACTOR (EUROFUNG)"/>
    <property type="match status" value="1"/>
</dbReference>
<keyword evidence="4" id="KW-0238">DNA-binding</keyword>
<keyword evidence="9" id="KW-1185">Reference proteome</keyword>
<dbReference type="AlphaFoldDB" id="A0A8H5SWR1"/>
<dbReference type="GO" id="GO:0008270">
    <property type="term" value="F:zinc ion binding"/>
    <property type="evidence" value="ECO:0007669"/>
    <property type="project" value="InterPro"/>
</dbReference>
<reference evidence="8 9" key="1">
    <citation type="submission" date="2020-05" db="EMBL/GenBank/DDBJ databases">
        <title>Identification and distribution of gene clusters putatively required for synthesis of sphingolipid metabolism inhibitors in phylogenetically diverse species of the filamentous fungus Fusarium.</title>
        <authorList>
            <person name="Kim H.-S."/>
            <person name="Busman M."/>
            <person name="Brown D.W."/>
            <person name="Divon H."/>
            <person name="Uhlig S."/>
            <person name="Proctor R.H."/>
        </authorList>
    </citation>
    <scope>NUCLEOTIDE SEQUENCE [LARGE SCALE GENOMIC DNA]</scope>
    <source>
        <strain evidence="8 9">NRRL 20693</strain>
    </source>
</reference>
<feature type="domain" description="Xylanolytic transcriptional activator regulatory" evidence="7">
    <location>
        <begin position="7"/>
        <end position="219"/>
    </location>
</feature>
<dbReference type="PANTHER" id="PTHR31779">
    <property type="entry name" value="2-NITROPROPANE DIOXYGENASE FAMILY, PUTATIVE (AFU_ORTHOLOGUE AFUA_2G17430)-RELATED"/>
    <property type="match status" value="1"/>
</dbReference>
<keyword evidence="2" id="KW-0862">Zinc</keyword>